<sequence length="55" mass="6265">MPAACDSVLEDIEDIVSAEDLKPHDRQFVRKNVFPKVRKRNSQNNIQTDDDPPGD</sequence>
<dbReference type="EMBL" id="VYZW01015107">
    <property type="protein sequence ID" value="NXS41502.1"/>
    <property type="molecule type" value="Genomic_DNA"/>
</dbReference>
<dbReference type="GO" id="GO:0016740">
    <property type="term" value="F:transferase activity"/>
    <property type="evidence" value="ECO:0007669"/>
    <property type="project" value="UniProtKB-KW"/>
</dbReference>
<dbReference type="AlphaFoldDB" id="A0A7L2U753"/>
<protein>
    <submittedName>
        <fullName evidence="2">CDKAL methylthiotransferase</fullName>
    </submittedName>
</protein>
<keyword evidence="2" id="KW-0808">Transferase</keyword>
<evidence type="ECO:0000256" key="1">
    <source>
        <dbReference type="SAM" id="MobiDB-lite"/>
    </source>
</evidence>
<dbReference type="Proteomes" id="UP000528411">
    <property type="component" value="Unassembled WGS sequence"/>
</dbReference>
<dbReference type="OrthoDB" id="1730074at2759"/>
<evidence type="ECO:0000313" key="3">
    <source>
        <dbReference type="Proteomes" id="UP000528411"/>
    </source>
</evidence>
<organism evidence="2 3">
    <name type="scientific">Balaeniceps rex</name>
    <name type="common">Shoebill</name>
    <dbReference type="NCBI Taxonomy" id="33584"/>
    <lineage>
        <taxon>Eukaryota</taxon>
        <taxon>Metazoa</taxon>
        <taxon>Chordata</taxon>
        <taxon>Craniata</taxon>
        <taxon>Vertebrata</taxon>
        <taxon>Euteleostomi</taxon>
        <taxon>Archelosauria</taxon>
        <taxon>Archosauria</taxon>
        <taxon>Dinosauria</taxon>
        <taxon>Saurischia</taxon>
        <taxon>Theropoda</taxon>
        <taxon>Coelurosauria</taxon>
        <taxon>Aves</taxon>
        <taxon>Neognathae</taxon>
        <taxon>Neoaves</taxon>
        <taxon>Aequornithes</taxon>
        <taxon>Pelecaniformes</taxon>
        <taxon>Balaenicipitidae</taxon>
        <taxon>Balaeniceps</taxon>
    </lineage>
</organism>
<gene>
    <name evidence="2" type="primary">Cdkal1_1</name>
    <name evidence="2" type="ORF">BALREX_R13859</name>
</gene>
<reference evidence="2 3" key="1">
    <citation type="submission" date="2019-09" db="EMBL/GenBank/DDBJ databases">
        <title>Bird 10,000 Genomes (B10K) Project - Family phase.</title>
        <authorList>
            <person name="Zhang G."/>
        </authorList>
    </citation>
    <scope>NUCLEOTIDE SEQUENCE [LARGE SCALE GENOMIC DNA]</scope>
    <source>
        <strain evidence="2">B10K-DU-012-56</strain>
    </source>
</reference>
<proteinExistence type="predicted"/>
<feature type="non-terminal residue" evidence="2">
    <location>
        <position position="1"/>
    </location>
</feature>
<keyword evidence="3" id="KW-1185">Reference proteome</keyword>
<feature type="non-terminal residue" evidence="2">
    <location>
        <position position="55"/>
    </location>
</feature>
<name>A0A7L2U753_BALRX</name>
<accession>A0A7L2U753</accession>
<feature type="region of interest" description="Disordered" evidence="1">
    <location>
        <begin position="32"/>
        <end position="55"/>
    </location>
</feature>
<comment type="caution">
    <text evidence="2">The sequence shown here is derived from an EMBL/GenBank/DDBJ whole genome shotgun (WGS) entry which is preliminary data.</text>
</comment>
<evidence type="ECO:0000313" key="2">
    <source>
        <dbReference type="EMBL" id="NXS41502.1"/>
    </source>
</evidence>